<proteinExistence type="predicted"/>
<dbReference type="PATRIC" id="fig|1359184.3.peg.2344"/>
<comment type="caution">
    <text evidence="1">The sequence shown here is derived from an EMBL/GenBank/DDBJ whole genome shotgun (WGS) entry which is preliminary data.</text>
</comment>
<dbReference type="EMBL" id="LANO01000051">
    <property type="protein sequence ID" value="KJV51218.1"/>
    <property type="molecule type" value="Genomic_DNA"/>
</dbReference>
<gene>
    <name evidence="1" type="ORF">OTSGILL_2435</name>
</gene>
<dbReference type="AlphaFoldDB" id="A0A0F3M641"/>
<sequence>MEWVQKGIGVQIDIHKPQIGRKTGMYIYCLL</sequence>
<reference evidence="1 2" key="1">
    <citation type="submission" date="2015-02" db="EMBL/GenBank/DDBJ databases">
        <title>Genome Sequencing of Rickettsiales.</title>
        <authorList>
            <person name="Daugherty S.C."/>
            <person name="Su Q."/>
            <person name="Abolude K."/>
            <person name="Beier-Sexton M."/>
            <person name="Carlyon J.A."/>
            <person name="Carter R."/>
            <person name="Day N.P."/>
            <person name="Dumler S.J."/>
            <person name="Dyachenko V."/>
            <person name="Godinez A."/>
            <person name="Kurtti T.J."/>
            <person name="Lichay M."/>
            <person name="Mullins K.E."/>
            <person name="Ott S."/>
            <person name="Pappas-Brown V."/>
            <person name="Paris D.H."/>
            <person name="Patel P."/>
            <person name="Richards A.L."/>
            <person name="Sadzewicz L."/>
            <person name="Sears K."/>
            <person name="Seidman D."/>
            <person name="Sengamalay N."/>
            <person name="Stenos J."/>
            <person name="Tallon L.J."/>
            <person name="Vincent G."/>
            <person name="Fraser C.M."/>
            <person name="Munderloh U."/>
            <person name="Dunning-Hotopp J.C."/>
        </authorList>
    </citation>
    <scope>NUCLEOTIDE SEQUENCE [LARGE SCALE GENOMIC DNA]</scope>
    <source>
        <strain evidence="1 2">Gilliam</strain>
    </source>
</reference>
<evidence type="ECO:0000313" key="2">
    <source>
        <dbReference type="Proteomes" id="UP000033769"/>
    </source>
</evidence>
<evidence type="ECO:0000313" key="1">
    <source>
        <dbReference type="EMBL" id="KJV51218.1"/>
    </source>
</evidence>
<protein>
    <submittedName>
        <fullName evidence="1">Uncharacterized protein</fullName>
    </submittedName>
</protein>
<accession>A0A0F3M641</accession>
<organism evidence="1 2">
    <name type="scientific">Orientia tsutsugamushi str. Gilliam</name>
    <dbReference type="NCBI Taxonomy" id="1359184"/>
    <lineage>
        <taxon>Bacteria</taxon>
        <taxon>Pseudomonadati</taxon>
        <taxon>Pseudomonadota</taxon>
        <taxon>Alphaproteobacteria</taxon>
        <taxon>Rickettsiales</taxon>
        <taxon>Rickettsiaceae</taxon>
        <taxon>Rickettsieae</taxon>
        <taxon>Orientia</taxon>
    </lineage>
</organism>
<name>A0A0F3M641_ORITS</name>
<dbReference type="Proteomes" id="UP000033769">
    <property type="component" value="Unassembled WGS sequence"/>
</dbReference>